<evidence type="ECO:0000256" key="1">
    <source>
        <dbReference type="SAM" id="MobiDB-lite"/>
    </source>
</evidence>
<sequence length="162" mass="17691">MFMCFHGRGVGHKSTRNATQIFRNDRNPLDCVAPGNNADSEQDKEASDSEEDEEAFEGDKEASEGDEEEASEGDEEGAAEGDEGGPSESAIDEGIVDQDKDKVDESEMEEFSYGGLDQEEDDTDSDKDDSDSDNEDNDIDNDLGPEDGEDENEEVLEGYAEL</sequence>
<dbReference type="OrthoDB" id="2693332at2759"/>
<dbReference type="Proteomes" id="UP000714275">
    <property type="component" value="Unassembled WGS sequence"/>
</dbReference>
<evidence type="ECO:0000313" key="3">
    <source>
        <dbReference type="Proteomes" id="UP000714275"/>
    </source>
</evidence>
<protein>
    <submittedName>
        <fullName evidence="2">Uncharacterized protein</fullName>
    </submittedName>
</protein>
<gene>
    <name evidence="2" type="ORF">EV702DRAFT_1046715</name>
</gene>
<reference evidence="2" key="1">
    <citation type="journal article" date="2020" name="New Phytol.">
        <title>Comparative genomics reveals dynamic genome evolution in host specialist ectomycorrhizal fungi.</title>
        <authorList>
            <person name="Lofgren L.A."/>
            <person name="Nguyen N.H."/>
            <person name="Vilgalys R."/>
            <person name="Ruytinx J."/>
            <person name="Liao H.L."/>
            <person name="Branco S."/>
            <person name="Kuo A."/>
            <person name="LaButti K."/>
            <person name="Lipzen A."/>
            <person name="Andreopoulos W."/>
            <person name="Pangilinan J."/>
            <person name="Riley R."/>
            <person name="Hundley H."/>
            <person name="Na H."/>
            <person name="Barry K."/>
            <person name="Grigoriev I.V."/>
            <person name="Stajich J.E."/>
            <person name="Kennedy P.G."/>
        </authorList>
    </citation>
    <scope>NUCLEOTIDE SEQUENCE</scope>
    <source>
        <strain evidence="2">DOB743</strain>
    </source>
</reference>
<keyword evidence="3" id="KW-1185">Reference proteome</keyword>
<proteinExistence type="predicted"/>
<dbReference type="EMBL" id="JABBWD010000032">
    <property type="protein sequence ID" value="KAG1775588.1"/>
    <property type="molecule type" value="Genomic_DNA"/>
</dbReference>
<feature type="region of interest" description="Disordered" evidence="1">
    <location>
        <begin position="1"/>
        <end position="162"/>
    </location>
</feature>
<feature type="compositionally biased region" description="Acidic residues" evidence="1">
    <location>
        <begin position="117"/>
        <end position="156"/>
    </location>
</feature>
<accession>A0A9P6ZSB7</accession>
<feature type="compositionally biased region" description="Acidic residues" evidence="1">
    <location>
        <begin position="64"/>
        <end position="96"/>
    </location>
</feature>
<name>A0A9P6ZSB7_9AGAM</name>
<evidence type="ECO:0000313" key="2">
    <source>
        <dbReference type="EMBL" id="KAG1775588.1"/>
    </source>
</evidence>
<comment type="caution">
    <text evidence="2">The sequence shown here is derived from an EMBL/GenBank/DDBJ whole genome shotgun (WGS) entry which is preliminary data.</text>
</comment>
<organism evidence="2 3">
    <name type="scientific">Suillus placidus</name>
    <dbReference type="NCBI Taxonomy" id="48579"/>
    <lineage>
        <taxon>Eukaryota</taxon>
        <taxon>Fungi</taxon>
        <taxon>Dikarya</taxon>
        <taxon>Basidiomycota</taxon>
        <taxon>Agaricomycotina</taxon>
        <taxon>Agaricomycetes</taxon>
        <taxon>Agaricomycetidae</taxon>
        <taxon>Boletales</taxon>
        <taxon>Suillineae</taxon>
        <taxon>Suillaceae</taxon>
        <taxon>Suillus</taxon>
    </lineage>
</organism>
<dbReference type="AlphaFoldDB" id="A0A9P6ZSB7"/>